<dbReference type="GO" id="GO:0016597">
    <property type="term" value="F:amino acid binding"/>
    <property type="evidence" value="ECO:0007669"/>
    <property type="project" value="InterPro"/>
</dbReference>
<feature type="domain" description="Aspartate/ornithine carbamoyltransferase Asp/Orn-binding" evidence="7">
    <location>
        <begin position="156"/>
        <end position="329"/>
    </location>
</feature>
<keyword evidence="10" id="KW-1185">Reference proteome</keyword>
<dbReference type="NCBIfam" id="NF003286">
    <property type="entry name" value="PRK04284.1"/>
    <property type="match status" value="1"/>
</dbReference>
<evidence type="ECO:0000256" key="1">
    <source>
        <dbReference type="ARBA" id="ARBA00003822"/>
    </source>
</evidence>
<dbReference type="PRINTS" id="PR00102">
    <property type="entry name" value="OTCASE"/>
</dbReference>
<comment type="caution">
    <text evidence="9">The sequence shown here is derived from an EMBL/GenBank/DDBJ whole genome shotgun (WGS) entry which is preliminary data.</text>
</comment>
<dbReference type="HAMAP" id="MF_01109">
    <property type="entry name" value="OTCase"/>
    <property type="match status" value="1"/>
</dbReference>
<dbReference type="Pfam" id="PF00185">
    <property type="entry name" value="OTCace"/>
    <property type="match status" value="1"/>
</dbReference>
<dbReference type="Gene3D" id="3.40.50.1370">
    <property type="entry name" value="Aspartate/ornithine carbamoyltransferase"/>
    <property type="match status" value="2"/>
</dbReference>
<dbReference type="SUPFAM" id="SSF53671">
    <property type="entry name" value="Aspartate/ornithine carbamoyltransferase"/>
    <property type="match status" value="1"/>
</dbReference>
<evidence type="ECO:0000259" key="8">
    <source>
        <dbReference type="Pfam" id="PF02729"/>
    </source>
</evidence>
<feature type="binding site" evidence="6">
    <location>
        <begin position="135"/>
        <end position="138"/>
    </location>
    <ligand>
        <name>carbamoyl phosphate</name>
        <dbReference type="ChEBI" id="CHEBI:58228"/>
    </ligand>
</feature>
<dbReference type="RefSeq" id="WP_109905154.1">
    <property type="nucleotide sequence ID" value="NZ_QGLE01000004.1"/>
</dbReference>
<name>A0A317EBQ9_9PROT</name>
<evidence type="ECO:0000256" key="3">
    <source>
        <dbReference type="ARBA" id="ARBA00013007"/>
    </source>
</evidence>
<dbReference type="GO" id="GO:0019240">
    <property type="term" value="P:citrulline biosynthetic process"/>
    <property type="evidence" value="ECO:0007669"/>
    <property type="project" value="TreeGrafter"/>
</dbReference>
<comment type="function">
    <text evidence="1">Reversibly catalyzes the transfer of the carbamoyl group from carbamoyl phosphate (CP) to the N(epsilon) atom of ornithine (ORN) to produce L-citrulline.</text>
</comment>
<dbReference type="PROSITE" id="PS00097">
    <property type="entry name" value="CARBAMOYLTRANSFERASE"/>
    <property type="match status" value="1"/>
</dbReference>
<feature type="binding site" evidence="6">
    <location>
        <begin position="236"/>
        <end position="237"/>
    </location>
    <ligand>
        <name>L-ornithine</name>
        <dbReference type="ChEBI" id="CHEBI:46911"/>
    </ligand>
</feature>
<dbReference type="Proteomes" id="UP000245461">
    <property type="component" value="Unassembled WGS sequence"/>
</dbReference>
<dbReference type="PANTHER" id="PTHR45753:SF2">
    <property type="entry name" value="ORNITHINE CARBAMOYLTRANSFERASE"/>
    <property type="match status" value="1"/>
</dbReference>
<proteinExistence type="inferred from homology"/>
<dbReference type="InterPro" id="IPR006130">
    <property type="entry name" value="Asp/Orn_carbamoylTrfase"/>
</dbReference>
<gene>
    <name evidence="9" type="primary">argF</name>
    <name evidence="9" type="ORF">DKG74_09740</name>
</gene>
<dbReference type="Pfam" id="PF02729">
    <property type="entry name" value="OTCace_N"/>
    <property type="match status" value="1"/>
</dbReference>
<comment type="subcellular location">
    <subcellularLocation>
        <location evidence="6">Cytoplasm</location>
    </subcellularLocation>
</comment>
<accession>A0A317EBQ9</accession>
<sequence>MPINLRGRSVLTLADFSPAEIRFLLRLAQELKSAKYGGFEVPRLTRKNIALIFEKDSTRTRTGFEVAAYDQGAHVTYLGPSGSQIGHKESMKDTARVLGRIYDAIEYRGFGQSIAEELARHAGVPVYNGLTDQSHPTQTLADFMTMREFTHKHLSDLAVTFLGDGRNNVARSLAEGAAKVGIDMRIAAPRALWPEPGFVEALDRTAAENGGSLTVTEDIGVAVKGADFLYTDVWVSMGEPDSIWAERIAQLTPYRVTREVMAASGNPYVKFMHCLPSFHNAETEVGRDIARKFGIDCMEVTDDVFESPASIVFDQAENRMHTIKAILVATLGS</sequence>
<reference evidence="9 10" key="1">
    <citation type="submission" date="2018-05" db="EMBL/GenBank/DDBJ databases">
        <title>Zavarzinia sp. HR-AS.</title>
        <authorList>
            <person name="Lee Y."/>
            <person name="Jeon C.O."/>
        </authorList>
    </citation>
    <scope>NUCLEOTIDE SEQUENCE [LARGE SCALE GENOMIC DNA]</scope>
    <source>
        <strain evidence="9 10">HR-AS</strain>
    </source>
</reference>
<evidence type="ECO:0000256" key="5">
    <source>
        <dbReference type="ARBA" id="ARBA00048772"/>
    </source>
</evidence>
<feature type="binding site" evidence="6">
    <location>
        <begin position="57"/>
        <end position="60"/>
    </location>
    <ligand>
        <name>carbamoyl phosphate</name>
        <dbReference type="ChEBI" id="CHEBI:58228"/>
    </ligand>
</feature>
<dbReference type="OrthoDB" id="9802587at2"/>
<evidence type="ECO:0000259" key="7">
    <source>
        <dbReference type="Pfam" id="PF00185"/>
    </source>
</evidence>
<feature type="binding site" evidence="6">
    <location>
        <position position="319"/>
    </location>
    <ligand>
        <name>carbamoyl phosphate</name>
        <dbReference type="ChEBI" id="CHEBI:58228"/>
    </ligand>
</feature>
<dbReference type="GO" id="GO:0004585">
    <property type="term" value="F:ornithine carbamoyltransferase activity"/>
    <property type="evidence" value="ECO:0007669"/>
    <property type="project" value="UniProtKB-UniRule"/>
</dbReference>
<keyword evidence="6" id="KW-0963">Cytoplasm</keyword>
<feature type="domain" description="Aspartate/ornithine carbamoyltransferase carbamoyl-P binding" evidence="8">
    <location>
        <begin position="8"/>
        <end position="148"/>
    </location>
</feature>
<evidence type="ECO:0000313" key="9">
    <source>
        <dbReference type="EMBL" id="PWR24379.1"/>
    </source>
</evidence>
<dbReference type="GO" id="GO:0005737">
    <property type="term" value="C:cytoplasm"/>
    <property type="evidence" value="ECO:0007669"/>
    <property type="project" value="UniProtKB-SubCell"/>
</dbReference>
<dbReference type="EMBL" id="QGLE01000004">
    <property type="protein sequence ID" value="PWR24379.1"/>
    <property type="molecule type" value="Genomic_DNA"/>
</dbReference>
<evidence type="ECO:0000256" key="4">
    <source>
        <dbReference type="ARBA" id="ARBA00022679"/>
    </source>
</evidence>
<feature type="binding site" evidence="6">
    <location>
        <begin position="274"/>
        <end position="275"/>
    </location>
    <ligand>
        <name>carbamoyl phosphate</name>
        <dbReference type="ChEBI" id="CHEBI:58228"/>
    </ligand>
</feature>
<dbReference type="InterPro" id="IPR002292">
    <property type="entry name" value="Orn/put_carbamltrans"/>
</dbReference>
<dbReference type="InterPro" id="IPR024904">
    <property type="entry name" value="OTCase_ArgI"/>
</dbReference>
<feature type="binding site" evidence="6">
    <location>
        <position position="168"/>
    </location>
    <ligand>
        <name>L-ornithine</name>
        <dbReference type="ChEBI" id="CHEBI:46911"/>
    </ligand>
</feature>
<dbReference type="GO" id="GO:0042450">
    <property type="term" value="P:L-arginine biosynthetic process via ornithine"/>
    <property type="evidence" value="ECO:0007669"/>
    <property type="project" value="UniProtKB-UniRule"/>
</dbReference>
<protein>
    <recommendedName>
        <fullName evidence="3 6">Ornithine carbamoyltransferase</fullName>
        <shortName evidence="6">OTCase</shortName>
        <ecNumber evidence="3 6">2.1.3.3</ecNumber>
    </recommendedName>
</protein>
<organism evidence="9 10">
    <name type="scientific">Zavarzinia aquatilis</name>
    <dbReference type="NCBI Taxonomy" id="2211142"/>
    <lineage>
        <taxon>Bacteria</taxon>
        <taxon>Pseudomonadati</taxon>
        <taxon>Pseudomonadota</taxon>
        <taxon>Alphaproteobacteria</taxon>
        <taxon>Rhodospirillales</taxon>
        <taxon>Zavarziniaceae</taxon>
        <taxon>Zavarzinia</taxon>
    </lineage>
</organism>
<feature type="binding site" evidence="6">
    <location>
        <position position="232"/>
    </location>
    <ligand>
        <name>L-ornithine</name>
        <dbReference type="ChEBI" id="CHEBI:46911"/>
    </ligand>
</feature>
<dbReference type="AlphaFoldDB" id="A0A317EBQ9"/>
<evidence type="ECO:0000313" key="10">
    <source>
        <dbReference type="Proteomes" id="UP000245461"/>
    </source>
</evidence>
<keyword evidence="4 6" id="KW-0808">Transferase</keyword>
<dbReference type="PRINTS" id="PR00100">
    <property type="entry name" value="AOTCASE"/>
</dbReference>
<dbReference type="InterPro" id="IPR006132">
    <property type="entry name" value="Asp/Orn_carbamoyltranf_P-bd"/>
</dbReference>
<comment type="similarity">
    <text evidence="2 6">Belongs to the aspartate/ornithine carbamoyltransferase superfamily. OTCase family.</text>
</comment>
<dbReference type="InterPro" id="IPR036901">
    <property type="entry name" value="Asp/Orn_carbamoylTrfase_sf"/>
</dbReference>
<dbReference type="EC" id="2.1.3.3" evidence="3 6"/>
<feature type="binding site" evidence="6">
    <location>
        <position position="84"/>
    </location>
    <ligand>
        <name>carbamoyl phosphate</name>
        <dbReference type="ChEBI" id="CHEBI:58228"/>
    </ligand>
</feature>
<evidence type="ECO:0000256" key="2">
    <source>
        <dbReference type="ARBA" id="ARBA00007805"/>
    </source>
</evidence>
<dbReference type="InterPro" id="IPR006131">
    <property type="entry name" value="Asp_carbamoyltransf_Asp/Orn-bd"/>
</dbReference>
<comment type="catalytic activity">
    <reaction evidence="5 6">
        <text>carbamoyl phosphate + L-ornithine = L-citrulline + phosphate + H(+)</text>
        <dbReference type="Rhea" id="RHEA:19513"/>
        <dbReference type="ChEBI" id="CHEBI:15378"/>
        <dbReference type="ChEBI" id="CHEBI:43474"/>
        <dbReference type="ChEBI" id="CHEBI:46911"/>
        <dbReference type="ChEBI" id="CHEBI:57743"/>
        <dbReference type="ChEBI" id="CHEBI:58228"/>
        <dbReference type="EC" id="2.1.3.3"/>
    </reaction>
</comment>
<dbReference type="PANTHER" id="PTHR45753">
    <property type="entry name" value="ORNITHINE CARBAMOYLTRANSFERASE, MITOCHONDRIAL"/>
    <property type="match status" value="1"/>
</dbReference>
<feature type="binding site" evidence="6">
    <location>
        <position position="108"/>
    </location>
    <ligand>
        <name>carbamoyl phosphate</name>
        <dbReference type="ChEBI" id="CHEBI:58228"/>
    </ligand>
</feature>
<dbReference type="NCBIfam" id="TIGR00658">
    <property type="entry name" value="orni_carb_tr"/>
    <property type="match status" value="1"/>
</dbReference>
<evidence type="ECO:0000256" key="6">
    <source>
        <dbReference type="HAMAP-Rule" id="MF_01109"/>
    </source>
</evidence>